<reference evidence="3 4" key="1">
    <citation type="submission" date="2019-09" db="EMBL/GenBank/DDBJ databases">
        <title>Draft genome sequencing and comparative genomics of hatchery-associated Vibrios.</title>
        <authorList>
            <person name="Kehlet-Delgado H."/>
            <person name="Mueller R.S."/>
        </authorList>
    </citation>
    <scope>NUCLEOTIDE SEQUENCE [LARGE SCALE GENOMIC DNA]</scope>
    <source>
        <strain evidence="3 4">09-121-3</strain>
    </source>
</reference>
<accession>A0AAP6ZRF4</accession>
<dbReference type="InterPro" id="IPR014884">
    <property type="entry name" value="ParB_fam_C"/>
</dbReference>
<dbReference type="Pfam" id="PF08775">
    <property type="entry name" value="ParB"/>
    <property type="match status" value="1"/>
</dbReference>
<organism evidence="3 4">
    <name type="scientific">Vibrio coralliilyticus</name>
    <dbReference type="NCBI Taxonomy" id="190893"/>
    <lineage>
        <taxon>Bacteria</taxon>
        <taxon>Pseudomonadati</taxon>
        <taxon>Pseudomonadota</taxon>
        <taxon>Gammaproteobacteria</taxon>
        <taxon>Vibrionales</taxon>
        <taxon>Vibrionaceae</taxon>
        <taxon>Vibrio</taxon>
    </lineage>
</organism>
<dbReference type="RefSeq" id="WP_171353764.1">
    <property type="nucleotide sequence ID" value="NZ_VTXP01000015.1"/>
</dbReference>
<dbReference type="Proteomes" id="UP000576645">
    <property type="component" value="Unassembled WGS sequence"/>
</dbReference>
<name>A0AAP6ZRF4_9VIBR</name>
<protein>
    <submittedName>
        <fullName evidence="3">Chromosome partitioning protein ParB</fullName>
    </submittedName>
</protein>
<keyword evidence="1" id="KW-0238">DNA-binding</keyword>
<sequence length="325" mass="36848">MVKEGKGLLTGAATSRASLMKKSSVATRTYLNGALTAKRVVVQSSEVESKTDIHPLNPRNQEALTLDAVRDIFPSIQENGVNQEGVAVKCKSTGKLLLLDASRRRFSCIHSNADLPLWELQDEVSDEQILAIINDSQEVKRWSYPEHAEYLIRIAKRKSLDVEAMKIEDLAKELSIGRESLRKRLAAHKVSKDILTVFVDYEGIPNNYYGSLAKVQNQLSRANKNLKDTMKSFRKKISDDVELGDTVLDKQAMTLKKLEEFVERLLKKEPKPEWSNRELCQFDDKKAYARVKSSPDGKSMKIELSRVGKEKMREAERLIEQLLNS</sequence>
<gene>
    <name evidence="3" type="ORF">F0238_21305</name>
</gene>
<dbReference type="GO" id="GO:0003677">
    <property type="term" value="F:DNA binding"/>
    <property type="evidence" value="ECO:0007669"/>
    <property type="project" value="UniProtKB-KW"/>
</dbReference>
<dbReference type="PANTHER" id="PTHR38973">
    <property type="entry name" value="PLASMID PARTITIONING CONTROL PROTEIN-RELATED"/>
    <property type="match status" value="1"/>
</dbReference>
<proteinExistence type="predicted"/>
<evidence type="ECO:0000256" key="1">
    <source>
        <dbReference type="ARBA" id="ARBA00023125"/>
    </source>
</evidence>
<comment type="caution">
    <text evidence="3">The sequence shown here is derived from an EMBL/GenBank/DDBJ whole genome shotgun (WGS) entry which is preliminary data.</text>
</comment>
<dbReference type="CDD" id="cd16394">
    <property type="entry name" value="sopB_N"/>
    <property type="match status" value="1"/>
</dbReference>
<dbReference type="PANTHER" id="PTHR38973:SF1">
    <property type="entry name" value="PLASMID PARTITION PROTEIN B"/>
    <property type="match status" value="1"/>
</dbReference>
<dbReference type="EMBL" id="VTXP01000015">
    <property type="protein sequence ID" value="NOJ25266.1"/>
    <property type="molecule type" value="Genomic_DNA"/>
</dbReference>
<dbReference type="Gene3D" id="1.10.10.2830">
    <property type="match status" value="1"/>
</dbReference>
<evidence type="ECO:0000313" key="4">
    <source>
        <dbReference type="Proteomes" id="UP000576645"/>
    </source>
</evidence>
<evidence type="ECO:0000259" key="2">
    <source>
        <dbReference type="Pfam" id="PF08775"/>
    </source>
</evidence>
<evidence type="ECO:0000313" key="3">
    <source>
        <dbReference type="EMBL" id="NOJ25266.1"/>
    </source>
</evidence>
<dbReference type="AlphaFoldDB" id="A0AAP6ZRF4"/>
<feature type="domain" description="ParB protein family C-terminal" evidence="2">
    <location>
        <begin position="208"/>
        <end position="323"/>
    </location>
</feature>